<keyword evidence="1" id="KW-0812">Transmembrane</keyword>
<name>A0A290Q8F9_9BACT</name>
<proteinExistence type="predicted"/>
<feature type="domain" description="PLD phosphodiesterase" evidence="2">
    <location>
        <begin position="186"/>
        <end position="213"/>
    </location>
</feature>
<protein>
    <submittedName>
        <fullName evidence="3">Cardiolipin synthase B</fullName>
    </submittedName>
</protein>
<organism evidence="3 4">
    <name type="scientific">Nibricoccus aquaticus</name>
    <dbReference type="NCBI Taxonomy" id="2576891"/>
    <lineage>
        <taxon>Bacteria</taxon>
        <taxon>Pseudomonadati</taxon>
        <taxon>Verrucomicrobiota</taxon>
        <taxon>Opitutia</taxon>
        <taxon>Opitutales</taxon>
        <taxon>Opitutaceae</taxon>
        <taxon>Nibricoccus</taxon>
    </lineage>
</organism>
<dbReference type="PANTHER" id="PTHR21248:SF22">
    <property type="entry name" value="PHOSPHOLIPASE D"/>
    <property type="match status" value="1"/>
</dbReference>
<keyword evidence="4" id="KW-1185">Reference proteome</keyword>
<dbReference type="CDD" id="cd09110">
    <property type="entry name" value="PLDc_CLS_1"/>
    <property type="match status" value="1"/>
</dbReference>
<evidence type="ECO:0000256" key="1">
    <source>
        <dbReference type="SAM" id="Phobius"/>
    </source>
</evidence>
<keyword evidence="1" id="KW-0472">Membrane</keyword>
<feature type="transmembrane region" description="Helical" evidence="1">
    <location>
        <begin position="33"/>
        <end position="51"/>
    </location>
</feature>
<dbReference type="GO" id="GO:0008808">
    <property type="term" value="F:cardiolipin synthase activity"/>
    <property type="evidence" value="ECO:0007669"/>
    <property type="project" value="TreeGrafter"/>
</dbReference>
<dbReference type="PANTHER" id="PTHR21248">
    <property type="entry name" value="CARDIOLIPIN SYNTHASE"/>
    <property type="match status" value="1"/>
</dbReference>
<evidence type="ECO:0000313" key="4">
    <source>
        <dbReference type="Proteomes" id="UP000217265"/>
    </source>
</evidence>
<dbReference type="GO" id="GO:0016020">
    <property type="term" value="C:membrane"/>
    <property type="evidence" value="ECO:0007669"/>
    <property type="project" value="TreeGrafter"/>
</dbReference>
<dbReference type="KEGG" id="vbh:CMV30_05550"/>
<dbReference type="Gene3D" id="3.30.870.10">
    <property type="entry name" value="Endonuclease Chain A"/>
    <property type="match status" value="2"/>
</dbReference>
<dbReference type="Proteomes" id="UP000217265">
    <property type="component" value="Chromosome"/>
</dbReference>
<dbReference type="InterPro" id="IPR025202">
    <property type="entry name" value="PLD-like_dom"/>
</dbReference>
<evidence type="ECO:0000259" key="2">
    <source>
        <dbReference type="PROSITE" id="PS50035"/>
    </source>
</evidence>
<dbReference type="CDD" id="cd09159">
    <property type="entry name" value="PLDc_ybhO_like_2"/>
    <property type="match status" value="1"/>
</dbReference>
<evidence type="ECO:0000313" key="3">
    <source>
        <dbReference type="EMBL" id="ATC63460.1"/>
    </source>
</evidence>
<accession>A0A290Q8F9</accession>
<dbReference type="SUPFAM" id="SSF56024">
    <property type="entry name" value="Phospholipase D/nuclease"/>
    <property type="match status" value="2"/>
</dbReference>
<dbReference type="GO" id="GO:0032049">
    <property type="term" value="P:cardiolipin biosynthetic process"/>
    <property type="evidence" value="ECO:0007669"/>
    <property type="project" value="UniProtKB-ARBA"/>
</dbReference>
<dbReference type="OrthoDB" id="9762009at2"/>
<dbReference type="Pfam" id="PF13091">
    <property type="entry name" value="PLDc_2"/>
    <property type="match status" value="2"/>
</dbReference>
<reference evidence="3 4" key="1">
    <citation type="submission" date="2017-09" db="EMBL/GenBank/DDBJ databases">
        <title>Complete genome sequence of Verrucomicrobial strain HZ-65, isolated from freshwater.</title>
        <authorList>
            <person name="Choi A."/>
        </authorList>
    </citation>
    <scope>NUCLEOTIDE SEQUENCE [LARGE SCALE GENOMIC DNA]</scope>
    <source>
        <strain evidence="3 4">HZ-65</strain>
    </source>
</reference>
<sequence length="449" mass="50709">MLPFLSRLRRRHASTAISKPHKSPAPRMSPRRYWLTVTACVITALGAYFWITSAKILREPVEVSYGPLDPVFPDTLGPLLGAEFSGGNKITTLINGERFFPVMLDAIRRAQKTVTLETYIWSSGKISDQFIDALCERARAGIKVHVLADGMGSLKFDHDEQERMKKCGVEFLIYAREHWWNIKPNINHRTHRKILVVDGKVGFTGGMCIDDRWLGDADSEKVWRETQIRVEGPAVRQMQAVFVSNWLQTTSRLLVGPDYFPESKGVGDTLAQCYKSGRNENPENARIAHLLAIASARKSIKIAQAYFVPDDLAIDMLLAARKRGIEVDVIVPAINDSRFGRAASRSRWGKLLEAGVRIHQYLPAMYHCKVMIVDDVFSTVGSVNFDNRSFAINDEIAVNIIDEVATRDLLKSFNADLKRSKPLPFDEFTSRPWYIKTADHLCGLFRSQL</sequence>
<feature type="domain" description="PLD phosphodiesterase" evidence="2">
    <location>
        <begin position="362"/>
        <end position="389"/>
    </location>
</feature>
<gene>
    <name evidence="3" type="ORF">CMV30_05550</name>
</gene>
<dbReference type="EMBL" id="CP023344">
    <property type="protein sequence ID" value="ATC63460.1"/>
    <property type="molecule type" value="Genomic_DNA"/>
</dbReference>
<dbReference type="SMART" id="SM00155">
    <property type="entry name" value="PLDc"/>
    <property type="match status" value="2"/>
</dbReference>
<dbReference type="PROSITE" id="PS50035">
    <property type="entry name" value="PLD"/>
    <property type="match status" value="2"/>
</dbReference>
<dbReference type="InterPro" id="IPR001736">
    <property type="entry name" value="PLipase_D/transphosphatidylase"/>
</dbReference>
<dbReference type="AlphaFoldDB" id="A0A290Q8F9"/>
<keyword evidence="1" id="KW-1133">Transmembrane helix</keyword>